<evidence type="ECO:0000313" key="3">
    <source>
        <dbReference type="Proteomes" id="UP000287188"/>
    </source>
</evidence>
<dbReference type="AlphaFoldDB" id="A0A402AVW2"/>
<dbReference type="SUPFAM" id="SSF56024">
    <property type="entry name" value="Phospholipase D/nuclease"/>
    <property type="match status" value="1"/>
</dbReference>
<dbReference type="InterPro" id="IPR025202">
    <property type="entry name" value="PLD-like_dom"/>
</dbReference>
<accession>A0A402AVW2</accession>
<dbReference type="NCBIfam" id="NF041068">
    <property type="entry name" value="DpdK"/>
    <property type="match status" value="1"/>
</dbReference>
<evidence type="ECO:0000259" key="1">
    <source>
        <dbReference type="Pfam" id="PF13091"/>
    </source>
</evidence>
<reference evidence="3" key="1">
    <citation type="submission" date="2018-12" db="EMBL/GenBank/DDBJ databases">
        <title>Tengunoibacter tsumagoiensis gen. nov., sp. nov., Dictyobacter kobayashii sp. nov., D. alpinus sp. nov., and D. joshuensis sp. nov. and description of Dictyobacteraceae fam. nov. within the order Ktedonobacterales isolated from Tengu-no-mugimeshi.</title>
        <authorList>
            <person name="Wang C.M."/>
            <person name="Zheng Y."/>
            <person name="Sakai Y."/>
            <person name="Toyoda A."/>
            <person name="Minakuchi Y."/>
            <person name="Abe K."/>
            <person name="Yokota A."/>
            <person name="Yabe S."/>
        </authorList>
    </citation>
    <scope>NUCLEOTIDE SEQUENCE [LARGE SCALE GENOMIC DNA]</scope>
    <source>
        <strain evidence="3">Uno11</strain>
    </source>
</reference>
<organism evidence="2 3">
    <name type="scientific">Dictyobacter kobayashii</name>
    <dbReference type="NCBI Taxonomy" id="2014872"/>
    <lineage>
        <taxon>Bacteria</taxon>
        <taxon>Bacillati</taxon>
        <taxon>Chloroflexota</taxon>
        <taxon>Ktedonobacteria</taxon>
        <taxon>Ktedonobacterales</taxon>
        <taxon>Dictyobacteraceae</taxon>
        <taxon>Dictyobacter</taxon>
    </lineage>
</organism>
<sequence>MSNRRITSHARGGSVQLTNCLHSLFALELLSPSPEIYLISPWISNVPLMNNRFGQFRILVGDTEEGELRLATVLSILADRGSKVRIIYRPHPQTEEFLSVLPSTIEYRKSMTLHAKGLITKHCYLRGSMNFTYSGVNLNDEEIELTTNLTDVSYALIEAQQRWEGLAQ</sequence>
<dbReference type="OrthoDB" id="8441577at2"/>
<dbReference type="Gene3D" id="3.30.870.10">
    <property type="entry name" value="Endonuclease Chain A"/>
    <property type="match status" value="1"/>
</dbReference>
<comment type="caution">
    <text evidence="2">The sequence shown here is derived from an EMBL/GenBank/DDBJ whole genome shotgun (WGS) entry which is preliminary data.</text>
</comment>
<dbReference type="EMBL" id="BIFS01000002">
    <property type="protein sequence ID" value="GCE23219.1"/>
    <property type="molecule type" value="Genomic_DNA"/>
</dbReference>
<feature type="domain" description="Phospholipase D-like" evidence="1">
    <location>
        <begin position="71"/>
        <end position="148"/>
    </location>
</feature>
<dbReference type="Pfam" id="PF13091">
    <property type="entry name" value="PLDc_2"/>
    <property type="match status" value="1"/>
</dbReference>
<name>A0A402AVW2_9CHLR</name>
<gene>
    <name evidence="2" type="ORF">KDK_70190</name>
</gene>
<dbReference type="RefSeq" id="WP_126556692.1">
    <property type="nucleotide sequence ID" value="NZ_BIFS01000002.1"/>
</dbReference>
<evidence type="ECO:0000313" key="2">
    <source>
        <dbReference type="EMBL" id="GCE23219.1"/>
    </source>
</evidence>
<keyword evidence="3" id="KW-1185">Reference proteome</keyword>
<proteinExistence type="predicted"/>
<protein>
    <recommendedName>
        <fullName evidence="1">Phospholipase D-like domain-containing protein</fullName>
    </recommendedName>
</protein>
<dbReference type="Proteomes" id="UP000287188">
    <property type="component" value="Unassembled WGS sequence"/>
</dbReference>